<evidence type="ECO:0000313" key="2">
    <source>
        <dbReference type="EMBL" id="KAK8024282.1"/>
    </source>
</evidence>
<dbReference type="Proteomes" id="UP001444661">
    <property type="component" value="Unassembled WGS sequence"/>
</dbReference>
<proteinExistence type="predicted"/>
<dbReference type="EMBL" id="JAQQWK010000011">
    <property type="protein sequence ID" value="KAK8024282.1"/>
    <property type="molecule type" value="Genomic_DNA"/>
</dbReference>
<sequence length="72" mass="7827">MGFMQGLMVFLRGSSQPAPVAAKLAHHKLSESEKMVEPEPESRLLYRIQPPEPTPTSTGRAWPLKAASSPGL</sequence>
<evidence type="ECO:0000256" key="1">
    <source>
        <dbReference type="SAM" id="MobiDB-lite"/>
    </source>
</evidence>
<feature type="region of interest" description="Disordered" evidence="1">
    <location>
        <begin position="47"/>
        <end position="72"/>
    </location>
</feature>
<keyword evidence="3" id="KW-1185">Reference proteome</keyword>
<comment type="caution">
    <text evidence="2">The sequence shown here is derived from an EMBL/GenBank/DDBJ whole genome shotgun (WGS) entry which is preliminary data.</text>
</comment>
<organism evidence="2 3">
    <name type="scientific">Apiospora rasikravindrae</name>
    <dbReference type="NCBI Taxonomy" id="990691"/>
    <lineage>
        <taxon>Eukaryota</taxon>
        <taxon>Fungi</taxon>
        <taxon>Dikarya</taxon>
        <taxon>Ascomycota</taxon>
        <taxon>Pezizomycotina</taxon>
        <taxon>Sordariomycetes</taxon>
        <taxon>Xylariomycetidae</taxon>
        <taxon>Amphisphaeriales</taxon>
        <taxon>Apiosporaceae</taxon>
        <taxon>Apiospora</taxon>
    </lineage>
</organism>
<protein>
    <submittedName>
        <fullName evidence="2">Uncharacterized protein</fullName>
    </submittedName>
</protein>
<reference evidence="2 3" key="1">
    <citation type="submission" date="2023-01" db="EMBL/GenBank/DDBJ databases">
        <title>Analysis of 21 Apiospora genomes using comparative genomics revels a genus with tremendous synthesis potential of carbohydrate active enzymes and secondary metabolites.</title>
        <authorList>
            <person name="Sorensen T."/>
        </authorList>
    </citation>
    <scope>NUCLEOTIDE SEQUENCE [LARGE SCALE GENOMIC DNA]</scope>
    <source>
        <strain evidence="2 3">CBS 33761</strain>
    </source>
</reference>
<accession>A0ABR1S259</accession>
<name>A0ABR1S259_9PEZI</name>
<evidence type="ECO:0000313" key="3">
    <source>
        <dbReference type="Proteomes" id="UP001444661"/>
    </source>
</evidence>
<gene>
    <name evidence="2" type="ORF">PG993_012348</name>
</gene>